<organism evidence="3 4">
    <name type="scientific">Bifidobacterium pullorum</name>
    <dbReference type="NCBI Taxonomy" id="78448"/>
    <lineage>
        <taxon>Bacteria</taxon>
        <taxon>Bacillati</taxon>
        <taxon>Actinomycetota</taxon>
        <taxon>Actinomycetes</taxon>
        <taxon>Bifidobacteriales</taxon>
        <taxon>Bifidobacteriaceae</taxon>
        <taxon>Bifidobacterium</taxon>
    </lineage>
</organism>
<keyword evidence="3" id="KW-0804">Transcription</keyword>
<dbReference type="PANTHER" id="PTHR40032:SF1">
    <property type="entry name" value="EXPORTED PROTEIN"/>
    <property type="match status" value="1"/>
</dbReference>
<dbReference type="AlphaFoldDB" id="A0A7V8HS90"/>
<reference evidence="3 4" key="1">
    <citation type="submission" date="2014-03" db="EMBL/GenBank/DDBJ databases">
        <title>Genomics of Bifidobacteria.</title>
        <authorList>
            <person name="Ventura M."/>
            <person name="Milani C."/>
            <person name="Lugli G.A."/>
        </authorList>
    </citation>
    <scope>NUCLEOTIDE SEQUENCE [LARGE SCALE GENOMIC DNA]</scope>
    <source>
        <strain evidence="3 4">LMG 21816</strain>
    </source>
</reference>
<keyword evidence="1" id="KW-0732">Signal</keyword>
<comment type="caution">
    <text evidence="3">The sequence shown here is derived from an EMBL/GenBank/DDBJ whole genome shotgun (WGS) entry which is preliminary data.</text>
</comment>
<protein>
    <submittedName>
        <fullName evidence="3">DNA-directed RNA polymerase II subunit RPB1</fullName>
    </submittedName>
</protein>
<accession>A0A7V8HS90</accession>
<dbReference type="EMBL" id="JGZJ01000001">
    <property type="protein sequence ID" value="KFI84768.1"/>
    <property type="molecule type" value="Genomic_DNA"/>
</dbReference>
<keyword evidence="3" id="KW-0240">DNA-directed RNA polymerase</keyword>
<name>A0A7V8HS90_9BIFI</name>
<evidence type="ECO:0000259" key="2">
    <source>
        <dbReference type="Pfam" id="PF12671"/>
    </source>
</evidence>
<dbReference type="InterPro" id="IPR024301">
    <property type="entry name" value="Amidase_6"/>
</dbReference>
<dbReference type="Pfam" id="PF12671">
    <property type="entry name" value="Amidase_6"/>
    <property type="match status" value="1"/>
</dbReference>
<feature type="signal peptide" evidence="1">
    <location>
        <begin position="1"/>
        <end position="26"/>
    </location>
</feature>
<gene>
    <name evidence="3" type="ORF">BPULL_0262</name>
</gene>
<sequence length="364" mass="40010">MLKTKMSIIPSIVTVLSMMLAAPAYADDAAASVDTGIMPGAIDTAQMALGEAPCSNPLIEELGGAYIPSSIMIEGESNPLYCVFNDSEKAADTIAVKAAGLIQATQEFGDLPALSSSNWNDYRSAYWQLVSADDQYGESNPEFIWLMAYFDIADNNDANNQLLAEYRGIADTQTMQRTSPDMEQLIMQLPYYAPAVTRINSGAISTLLVSDINSAVQYAFAHAEEGTFNPAYYTFSSDCTNFASQIRKAGGLAEREGFWKYGGRYGSTRTWYNADAFAKYFGIGFSSTSHRTFSQRVSRGDFIGLDYGRDGSCDHVGFVVNKGGDIGAYYNYQVAQHTSNYVDWTSSSRNKWETYNTATYLIIY</sequence>
<feature type="chain" id="PRO_5031461853" evidence="1">
    <location>
        <begin position="27"/>
        <end position="364"/>
    </location>
</feature>
<evidence type="ECO:0000256" key="1">
    <source>
        <dbReference type="SAM" id="SignalP"/>
    </source>
</evidence>
<feature type="domain" description="Putative amidase" evidence="2">
    <location>
        <begin position="213"/>
        <end position="354"/>
    </location>
</feature>
<dbReference type="PANTHER" id="PTHR40032">
    <property type="entry name" value="EXPORTED PROTEIN-RELATED"/>
    <property type="match status" value="1"/>
</dbReference>
<dbReference type="Proteomes" id="UP000029109">
    <property type="component" value="Unassembled WGS sequence"/>
</dbReference>
<proteinExistence type="predicted"/>
<evidence type="ECO:0000313" key="4">
    <source>
        <dbReference type="Proteomes" id="UP000029109"/>
    </source>
</evidence>
<evidence type="ECO:0000313" key="3">
    <source>
        <dbReference type="EMBL" id="KFI84768.1"/>
    </source>
</evidence>
<dbReference type="GO" id="GO:0000428">
    <property type="term" value="C:DNA-directed RNA polymerase complex"/>
    <property type="evidence" value="ECO:0007669"/>
    <property type="project" value="UniProtKB-KW"/>
</dbReference>